<dbReference type="EMBL" id="BGPR01010424">
    <property type="protein sequence ID" value="GBN46096.1"/>
    <property type="molecule type" value="Genomic_DNA"/>
</dbReference>
<sequence length="235" mass="26747">MIQQKVLNFNSKLGGSKEFQASSGWLEKFKYRYGIRQLRIVREKLSSDIEAGNCIIAELQDLIVKGKLIADQICNCDETGLYWRALPTKTLAAANKTIAPGRKKMKDRVTILRCDNASGSHRVKLTLVGKSKKPRCSTSTNKTALRVHYMHQENAWMSSSLFSEWFHDCFVPEVKKNLKKLKVKTEILLMDNIPAHPDVDILKAENINCRSMSPEHNHHFAAYGPGRDRIYETAL</sequence>
<proteinExistence type="predicted"/>
<organism evidence="3 4">
    <name type="scientific">Araneus ventricosus</name>
    <name type="common">Orbweaver spider</name>
    <name type="synonym">Epeira ventricosa</name>
    <dbReference type="NCBI Taxonomy" id="182803"/>
    <lineage>
        <taxon>Eukaryota</taxon>
        <taxon>Metazoa</taxon>
        <taxon>Ecdysozoa</taxon>
        <taxon>Arthropoda</taxon>
        <taxon>Chelicerata</taxon>
        <taxon>Arachnida</taxon>
        <taxon>Araneae</taxon>
        <taxon>Araneomorphae</taxon>
        <taxon>Entelegynae</taxon>
        <taxon>Araneoidea</taxon>
        <taxon>Araneidae</taxon>
        <taxon>Araneus</taxon>
    </lineage>
</organism>
<dbReference type="Pfam" id="PF03221">
    <property type="entry name" value="HTH_Tnp_Tc5"/>
    <property type="match status" value="1"/>
</dbReference>
<dbReference type="AlphaFoldDB" id="A0A4Y2P7U6"/>
<feature type="domain" description="HTH CENPB-type" evidence="2">
    <location>
        <begin position="1"/>
        <end position="39"/>
    </location>
</feature>
<dbReference type="GO" id="GO:0005634">
    <property type="term" value="C:nucleus"/>
    <property type="evidence" value="ECO:0007669"/>
    <property type="project" value="TreeGrafter"/>
</dbReference>
<dbReference type="Proteomes" id="UP000499080">
    <property type="component" value="Unassembled WGS sequence"/>
</dbReference>
<accession>A0A4Y2P7U6</accession>
<evidence type="ECO:0000313" key="3">
    <source>
        <dbReference type="EMBL" id="GBN46096.1"/>
    </source>
</evidence>
<comment type="caution">
    <text evidence="3">The sequence shown here is derived from an EMBL/GenBank/DDBJ whole genome shotgun (WGS) entry which is preliminary data.</text>
</comment>
<evidence type="ECO:0000313" key="4">
    <source>
        <dbReference type="Proteomes" id="UP000499080"/>
    </source>
</evidence>
<gene>
    <name evidence="3" type="primary">JRKL_78</name>
    <name evidence="3" type="ORF">AVEN_47238_1</name>
</gene>
<dbReference type="InterPro" id="IPR004875">
    <property type="entry name" value="DDE_SF_endonuclease_dom"/>
</dbReference>
<evidence type="ECO:0000259" key="2">
    <source>
        <dbReference type="PROSITE" id="PS51253"/>
    </source>
</evidence>
<dbReference type="PANTHER" id="PTHR19303:SF16">
    <property type="entry name" value="JERKY PROTEIN HOMOLOG-LIKE"/>
    <property type="match status" value="1"/>
</dbReference>
<dbReference type="PROSITE" id="PS51253">
    <property type="entry name" value="HTH_CENPB"/>
    <property type="match status" value="1"/>
</dbReference>
<keyword evidence="1" id="KW-0238">DNA-binding</keyword>
<reference evidence="3 4" key="1">
    <citation type="journal article" date="2019" name="Sci. Rep.">
        <title>Orb-weaving spider Araneus ventricosus genome elucidates the spidroin gene catalogue.</title>
        <authorList>
            <person name="Kono N."/>
            <person name="Nakamura H."/>
            <person name="Ohtoshi R."/>
            <person name="Moran D.A.P."/>
            <person name="Shinohara A."/>
            <person name="Yoshida Y."/>
            <person name="Fujiwara M."/>
            <person name="Mori M."/>
            <person name="Tomita M."/>
            <person name="Arakawa K."/>
        </authorList>
    </citation>
    <scope>NUCLEOTIDE SEQUENCE [LARGE SCALE GENOMIC DNA]</scope>
</reference>
<evidence type="ECO:0000256" key="1">
    <source>
        <dbReference type="ARBA" id="ARBA00023125"/>
    </source>
</evidence>
<dbReference type="InterPro" id="IPR006600">
    <property type="entry name" value="HTH_CenpB_DNA-bd_dom"/>
</dbReference>
<dbReference type="GO" id="GO:0003677">
    <property type="term" value="F:DNA binding"/>
    <property type="evidence" value="ECO:0007669"/>
    <property type="project" value="UniProtKB-KW"/>
</dbReference>
<dbReference type="OrthoDB" id="6157693at2759"/>
<dbReference type="Gene3D" id="1.10.10.60">
    <property type="entry name" value="Homeodomain-like"/>
    <property type="match status" value="1"/>
</dbReference>
<dbReference type="InterPro" id="IPR050863">
    <property type="entry name" value="CenT-Element_Derived"/>
</dbReference>
<dbReference type="PANTHER" id="PTHR19303">
    <property type="entry name" value="TRANSPOSON"/>
    <property type="match status" value="1"/>
</dbReference>
<name>A0A4Y2P7U6_ARAVE</name>
<keyword evidence="4" id="KW-1185">Reference proteome</keyword>
<protein>
    <submittedName>
        <fullName evidence="3">Jerky-like</fullName>
    </submittedName>
</protein>
<dbReference type="Pfam" id="PF03184">
    <property type="entry name" value="DDE_1"/>
    <property type="match status" value="1"/>
</dbReference>